<dbReference type="Gene3D" id="3.30.1410.10">
    <property type="entry name" value="GTP cyclohydrolase I feedback regulatory protein GFRP"/>
    <property type="match status" value="1"/>
</dbReference>
<evidence type="ECO:0000313" key="3">
    <source>
        <dbReference type="EMBL" id="RLU17109.1"/>
    </source>
</evidence>
<feature type="coiled-coil region" evidence="1">
    <location>
        <begin position="338"/>
        <end position="370"/>
    </location>
</feature>
<dbReference type="AlphaFoldDB" id="A0A3L8DB53"/>
<dbReference type="OrthoDB" id="6344789at2759"/>
<comment type="caution">
    <text evidence="3">The sequence shown here is derived from an EMBL/GenBank/DDBJ whole genome shotgun (WGS) entry which is preliminary data.</text>
</comment>
<name>A0A3L8DB53_OOCBI</name>
<evidence type="ECO:0000256" key="2">
    <source>
        <dbReference type="SAM" id="MobiDB-lite"/>
    </source>
</evidence>
<feature type="compositionally biased region" description="Polar residues" evidence="2">
    <location>
        <begin position="290"/>
        <end position="299"/>
    </location>
</feature>
<dbReference type="Proteomes" id="UP000279307">
    <property type="component" value="Chromosome 11"/>
</dbReference>
<dbReference type="SMART" id="SM00614">
    <property type="entry name" value="ZnF_BED"/>
    <property type="match status" value="1"/>
</dbReference>
<evidence type="ECO:0000256" key="1">
    <source>
        <dbReference type="SAM" id="Coils"/>
    </source>
</evidence>
<feature type="compositionally biased region" description="Polar residues" evidence="2">
    <location>
        <begin position="265"/>
        <end position="275"/>
    </location>
</feature>
<protein>
    <recommendedName>
        <fullName evidence="4">BED-type domain-containing protein</fullName>
    </recommendedName>
</protein>
<gene>
    <name evidence="3" type="ORF">DMN91_011178</name>
</gene>
<sequence length="400" mass="45832">MGSKSVRICISICSRCLTSLKYVTCIHKVSSIADCFSQLLQMPYILVRGNLASYGHKYPWRVLVSGLKAADIEQLSRFSSGGYCDDSTIVYMQHPCVLLTALEVLGYKVVASSSTSVKQDYNEYMWTMRKEFSEPEPDTVVKAASNMVKKRGIVWNYYTKKVDGSQVIVFCKFCDQSYIQNATRMERHMERCPKCPEDVRQQFIQAAHSKKHKVSILDWPKQESSVDRGIAEAELEDLDDWSYRGQSYSDEAPSAIQQSVNLAVENSGTDGNPVNRNWGASGDAAEPATAGSQERASSARQRKSHTPRRIAQWPFLSVRGAGYISPLQSKIFQEQLLERRALRKAAELELRRKTLELERLQWQYERDKAQGEVRWAHETRMMQLREERERQLCRIEQSRT</sequence>
<proteinExistence type="predicted"/>
<reference evidence="3" key="2">
    <citation type="submission" date="2018-07" db="EMBL/GenBank/DDBJ databases">
        <authorList>
            <person name="Mckenzie S.K."/>
            <person name="Kronauer D.J.C."/>
        </authorList>
    </citation>
    <scope>NUCLEOTIDE SEQUENCE</scope>
    <source>
        <strain evidence="3">Clonal line C1</strain>
    </source>
</reference>
<reference evidence="3" key="1">
    <citation type="journal article" date="2018" name="Genome Res.">
        <title>The genomic architecture and molecular evolution of ant odorant receptors.</title>
        <authorList>
            <person name="McKenzie S.K."/>
            <person name="Kronauer D.J.C."/>
        </authorList>
    </citation>
    <scope>NUCLEOTIDE SEQUENCE [LARGE SCALE GENOMIC DNA]</scope>
    <source>
        <strain evidence="3">Clonal line C1</strain>
    </source>
</reference>
<feature type="region of interest" description="Disordered" evidence="2">
    <location>
        <begin position="265"/>
        <end position="307"/>
    </location>
</feature>
<organism evidence="3">
    <name type="scientific">Ooceraea biroi</name>
    <name type="common">Clonal raider ant</name>
    <name type="synonym">Cerapachys biroi</name>
    <dbReference type="NCBI Taxonomy" id="2015173"/>
    <lineage>
        <taxon>Eukaryota</taxon>
        <taxon>Metazoa</taxon>
        <taxon>Ecdysozoa</taxon>
        <taxon>Arthropoda</taxon>
        <taxon>Hexapoda</taxon>
        <taxon>Insecta</taxon>
        <taxon>Pterygota</taxon>
        <taxon>Neoptera</taxon>
        <taxon>Endopterygota</taxon>
        <taxon>Hymenoptera</taxon>
        <taxon>Apocrita</taxon>
        <taxon>Aculeata</taxon>
        <taxon>Formicoidea</taxon>
        <taxon>Formicidae</taxon>
        <taxon>Dorylinae</taxon>
        <taxon>Ooceraea</taxon>
    </lineage>
</organism>
<evidence type="ECO:0008006" key="4">
    <source>
        <dbReference type="Google" id="ProtNLM"/>
    </source>
</evidence>
<dbReference type="InterPro" id="IPR036717">
    <property type="entry name" value="GFRP_sf"/>
</dbReference>
<accession>A0A3L8DB53</accession>
<dbReference type="GO" id="GO:0009890">
    <property type="term" value="P:negative regulation of biosynthetic process"/>
    <property type="evidence" value="ECO:0007669"/>
    <property type="project" value="InterPro"/>
</dbReference>
<dbReference type="EMBL" id="QOIP01000011">
    <property type="protein sequence ID" value="RLU17109.1"/>
    <property type="molecule type" value="Genomic_DNA"/>
</dbReference>
<keyword evidence="1" id="KW-0175">Coiled coil</keyword>